<organism evidence="3">
    <name type="scientific">Hymenolepis diminuta</name>
    <name type="common">Rat tapeworm</name>
    <dbReference type="NCBI Taxonomy" id="6216"/>
    <lineage>
        <taxon>Eukaryota</taxon>
        <taxon>Metazoa</taxon>
        <taxon>Spiralia</taxon>
        <taxon>Lophotrochozoa</taxon>
        <taxon>Platyhelminthes</taxon>
        <taxon>Cestoda</taxon>
        <taxon>Eucestoda</taxon>
        <taxon>Cyclophyllidea</taxon>
        <taxon>Hymenolepididae</taxon>
        <taxon>Hymenolepis</taxon>
    </lineage>
</organism>
<dbReference type="STRING" id="6216.A0A0R3SJW5"/>
<evidence type="ECO:0000313" key="1">
    <source>
        <dbReference type="EMBL" id="VDL57547.1"/>
    </source>
</evidence>
<gene>
    <name evidence="1" type="ORF">HDID_LOCUS5229</name>
</gene>
<dbReference type="InterPro" id="IPR043502">
    <property type="entry name" value="DNA/RNA_pol_sf"/>
</dbReference>
<sequence>MLGKCEIFSKSVTYYDLHLESKDHVPDSERTPAILDMASLADVQTLRSFQESICYYNSFLPCLHKVWGSLNRLLQNSTNWCLSIGRQRAFVKSNTLLTHYYPVYRHSSQLFHGCHFTLSTEYKPLLANFRFRKGVSTSSANSLQHWTLIWAGRGFQIKYRKKTEF</sequence>
<dbReference type="WBParaSite" id="HDID_0000523001-mRNA-1">
    <property type="protein sequence ID" value="HDID_0000523001-mRNA-1"/>
    <property type="gene ID" value="HDID_0000523001"/>
</dbReference>
<dbReference type="InterPro" id="IPR043128">
    <property type="entry name" value="Rev_trsase/Diguanyl_cyclase"/>
</dbReference>
<dbReference type="PANTHER" id="PTHR37984:SF5">
    <property type="entry name" value="PROTEIN NYNRIN-LIKE"/>
    <property type="match status" value="1"/>
</dbReference>
<evidence type="ECO:0000313" key="3">
    <source>
        <dbReference type="WBParaSite" id="HDID_0000523001-mRNA-1"/>
    </source>
</evidence>
<accession>A0A0R3SJW5</accession>
<dbReference type="AlphaFoldDB" id="A0A0R3SJW5"/>
<dbReference type="Proteomes" id="UP000274504">
    <property type="component" value="Unassembled WGS sequence"/>
</dbReference>
<proteinExistence type="predicted"/>
<dbReference type="EMBL" id="UYSG01002502">
    <property type="protein sequence ID" value="VDL57547.1"/>
    <property type="molecule type" value="Genomic_DNA"/>
</dbReference>
<dbReference type="PANTHER" id="PTHR37984">
    <property type="entry name" value="PROTEIN CBG26694"/>
    <property type="match status" value="1"/>
</dbReference>
<name>A0A0R3SJW5_HYMDI</name>
<protein>
    <submittedName>
        <fullName evidence="3">Ovule protein</fullName>
    </submittedName>
</protein>
<reference evidence="3" key="1">
    <citation type="submission" date="2017-02" db="UniProtKB">
        <authorList>
            <consortium name="WormBaseParasite"/>
        </authorList>
    </citation>
    <scope>IDENTIFICATION</scope>
</reference>
<dbReference type="Gene3D" id="3.30.70.270">
    <property type="match status" value="1"/>
</dbReference>
<dbReference type="SUPFAM" id="SSF56672">
    <property type="entry name" value="DNA/RNA polymerases"/>
    <property type="match status" value="1"/>
</dbReference>
<reference evidence="1 2" key="2">
    <citation type="submission" date="2018-11" db="EMBL/GenBank/DDBJ databases">
        <authorList>
            <consortium name="Pathogen Informatics"/>
        </authorList>
    </citation>
    <scope>NUCLEOTIDE SEQUENCE [LARGE SCALE GENOMIC DNA]</scope>
</reference>
<evidence type="ECO:0000313" key="2">
    <source>
        <dbReference type="Proteomes" id="UP000274504"/>
    </source>
</evidence>
<dbReference type="InterPro" id="IPR050951">
    <property type="entry name" value="Retrovirus_Pol_polyprotein"/>
</dbReference>